<comment type="subcellular location">
    <subcellularLocation>
        <location evidence="1 7">Membrane</location>
        <topology evidence="1 7">Multi-pass membrane protein</topology>
    </subcellularLocation>
</comment>
<reference evidence="8 9" key="1">
    <citation type="journal article" date="2020" name="Genomics">
        <title>Complete, high-quality genomes from long-read metagenomic sequencing of two wolf lichen thalli reveals enigmatic genome architecture.</title>
        <authorList>
            <person name="McKenzie S.K."/>
            <person name="Walston R.F."/>
            <person name="Allen J.L."/>
        </authorList>
    </citation>
    <scope>NUCLEOTIDE SEQUENCE [LARGE SCALE GENOMIC DNA]</scope>
    <source>
        <strain evidence="8">WasteWater2</strain>
    </source>
</reference>
<dbReference type="GO" id="GO:0016020">
    <property type="term" value="C:membrane"/>
    <property type="evidence" value="ECO:0007669"/>
    <property type="project" value="UniProtKB-SubCell"/>
</dbReference>
<evidence type="ECO:0000313" key="9">
    <source>
        <dbReference type="Proteomes" id="UP000578531"/>
    </source>
</evidence>
<keyword evidence="9" id="KW-1185">Reference proteome</keyword>
<comment type="caution">
    <text evidence="8">The sequence shown here is derived from an EMBL/GenBank/DDBJ whole genome shotgun (WGS) entry which is preliminary data.</text>
</comment>
<name>A0A8H6G171_9LECA</name>
<comment type="similarity">
    <text evidence="2 7">Belongs to the ferroportin (FP) (TC 2.A.100) family. SLC40A subfamily.</text>
</comment>
<feature type="transmembrane region" description="Helical" evidence="7">
    <location>
        <begin position="124"/>
        <end position="142"/>
    </location>
</feature>
<sequence>MLEAWYQSSPTDPTSSISTPIEREVSGMAVVSHREPSSEEEVPFLAQVASRVQETSSPTPRILPRGRSQIHRFEVINLPEIPKQSDINRRLYVSHFLSTWNSRVFEFGAVLFLARIFPGTLLPSSVYALVRAASAICFAPLVGRYVDQRDRLKVVRISIVGQRGAVILSCLGFWALATDILGIPGFRPLLIAMLVLLACVEKLGSIMNTIAIERDWVVVVAETSQCGLEVLNSQMRRIDLVCKLVGPLAIALVDGYSTTIAIAAVLGMDASSVLIEYFAIARVYYMVPALQARSAVGNNTDRISSAVSEVPSIWRLGTFCVAQTRSFYKAISSYIRHTVFLPSMALCLLYFTVLSFSGQMVTYLLSVGLSSAQIGVLRTLSTAVELSATWLAPTAMNRVGPLRGGLWFINWQITCLVGAFGFFWVMRTPSVAAFGLVIGVIASRVGLWGFDLCVQIIIQEGVDADSRGSFSSLEASFQNFFELCSYATTIAFFRPEQFQYPAAISAVAVLIAGGLYAKFVRDNRGHLIHLSKCIEGKGSARQRKRRQRGDASMHELP</sequence>
<dbReference type="RefSeq" id="XP_037167764.1">
    <property type="nucleotide sequence ID" value="XM_037305356.1"/>
</dbReference>
<keyword evidence="4 7" id="KW-0812">Transmembrane</keyword>
<dbReference type="GeneID" id="59285097"/>
<feature type="transmembrane region" description="Helical" evidence="7">
    <location>
        <begin position="498"/>
        <end position="517"/>
    </location>
</feature>
<keyword evidence="5 7" id="KW-1133">Transmembrane helix</keyword>
<evidence type="ECO:0000313" key="8">
    <source>
        <dbReference type="EMBL" id="KAF6238462.1"/>
    </source>
</evidence>
<evidence type="ECO:0000256" key="6">
    <source>
        <dbReference type="ARBA" id="ARBA00023136"/>
    </source>
</evidence>
<comment type="function">
    <text evidence="7">May be involved in iron transport and iron homeostasis.</text>
</comment>
<dbReference type="Pfam" id="PF06963">
    <property type="entry name" value="FPN1"/>
    <property type="match status" value="1"/>
</dbReference>
<evidence type="ECO:0000256" key="3">
    <source>
        <dbReference type="ARBA" id="ARBA00022448"/>
    </source>
</evidence>
<protein>
    <recommendedName>
        <fullName evidence="7">Solute carrier family 40 member</fullName>
    </recommendedName>
</protein>
<keyword evidence="3 7" id="KW-0813">Transport</keyword>
<gene>
    <name evidence="8" type="ORF">HO173_003429</name>
</gene>
<feature type="transmembrane region" description="Helical" evidence="7">
    <location>
        <begin position="334"/>
        <end position="356"/>
    </location>
</feature>
<dbReference type="AlphaFoldDB" id="A0A8H6G171"/>
<comment type="caution">
    <text evidence="7">Lacks conserved residue(s) required for the propagation of feature annotation.</text>
</comment>
<feature type="transmembrane region" description="Helical" evidence="7">
    <location>
        <begin position="404"/>
        <end position="425"/>
    </location>
</feature>
<evidence type="ECO:0000256" key="4">
    <source>
        <dbReference type="ARBA" id="ARBA00022692"/>
    </source>
</evidence>
<accession>A0A8H6G171</accession>
<dbReference type="EMBL" id="JACCJC010000009">
    <property type="protein sequence ID" value="KAF6238462.1"/>
    <property type="molecule type" value="Genomic_DNA"/>
</dbReference>
<proteinExistence type="inferred from homology"/>
<keyword evidence="6 7" id="KW-0472">Membrane</keyword>
<feature type="transmembrane region" description="Helical" evidence="7">
    <location>
        <begin position="432"/>
        <end position="458"/>
    </location>
</feature>
<dbReference type="PANTHER" id="PTHR11660">
    <property type="entry name" value="SOLUTE CARRIER FAMILY 40 MEMBER"/>
    <property type="match status" value="1"/>
</dbReference>
<evidence type="ECO:0000256" key="1">
    <source>
        <dbReference type="ARBA" id="ARBA00004141"/>
    </source>
</evidence>
<dbReference type="PANTHER" id="PTHR11660:SF57">
    <property type="entry name" value="SOLUTE CARRIER FAMILY 40 MEMBER"/>
    <property type="match status" value="1"/>
</dbReference>
<dbReference type="GO" id="GO:0005381">
    <property type="term" value="F:iron ion transmembrane transporter activity"/>
    <property type="evidence" value="ECO:0007669"/>
    <property type="project" value="UniProtKB-UniRule"/>
</dbReference>
<evidence type="ECO:0000256" key="7">
    <source>
        <dbReference type="RuleBase" id="RU365065"/>
    </source>
</evidence>
<evidence type="ECO:0000256" key="2">
    <source>
        <dbReference type="ARBA" id="ARBA00006279"/>
    </source>
</evidence>
<keyword evidence="7" id="KW-0406">Ion transport</keyword>
<dbReference type="InterPro" id="IPR036259">
    <property type="entry name" value="MFS_trans_sf"/>
</dbReference>
<dbReference type="InterPro" id="IPR009716">
    <property type="entry name" value="Ferroportin-1"/>
</dbReference>
<dbReference type="Proteomes" id="UP000578531">
    <property type="component" value="Unassembled WGS sequence"/>
</dbReference>
<dbReference type="CDD" id="cd17480">
    <property type="entry name" value="MFS_SLC40A1_like"/>
    <property type="match status" value="1"/>
</dbReference>
<evidence type="ECO:0000256" key="5">
    <source>
        <dbReference type="ARBA" id="ARBA00022989"/>
    </source>
</evidence>
<dbReference type="OrthoDB" id="648861at2759"/>
<dbReference type="SUPFAM" id="SSF103473">
    <property type="entry name" value="MFS general substrate transporter"/>
    <property type="match status" value="1"/>
</dbReference>
<organism evidence="8 9">
    <name type="scientific">Letharia columbiana</name>
    <dbReference type="NCBI Taxonomy" id="112416"/>
    <lineage>
        <taxon>Eukaryota</taxon>
        <taxon>Fungi</taxon>
        <taxon>Dikarya</taxon>
        <taxon>Ascomycota</taxon>
        <taxon>Pezizomycotina</taxon>
        <taxon>Lecanoromycetes</taxon>
        <taxon>OSLEUM clade</taxon>
        <taxon>Lecanoromycetidae</taxon>
        <taxon>Lecanorales</taxon>
        <taxon>Lecanorineae</taxon>
        <taxon>Parmeliaceae</taxon>
        <taxon>Letharia</taxon>
    </lineage>
</organism>